<evidence type="ECO:0000313" key="2">
    <source>
        <dbReference type="Proteomes" id="UP000237105"/>
    </source>
</evidence>
<protein>
    <submittedName>
        <fullName evidence="1">Uncharacterized protein</fullName>
    </submittedName>
</protein>
<reference evidence="2" key="1">
    <citation type="submission" date="2016-06" db="EMBL/GenBank/DDBJ databases">
        <title>Parallel loss of symbiosis genes in relatives of nitrogen-fixing non-legume Parasponia.</title>
        <authorList>
            <person name="Van Velzen R."/>
            <person name="Holmer R."/>
            <person name="Bu F."/>
            <person name="Rutten L."/>
            <person name="Van Zeijl A."/>
            <person name="Liu W."/>
            <person name="Santuari L."/>
            <person name="Cao Q."/>
            <person name="Sharma T."/>
            <person name="Shen D."/>
            <person name="Roswanjaya Y."/>
            <person name="Wardhani T."/>
            <person name="Kalhor M.S."/>
            <person name="Jansen J."/>
            <person name="Van den Hoogen J."/>
            <person name="Gungor B."/>
            <person name="Hartog M."/>
            <person name="Hontelez J."/>
            <person name="Verver J."/>
            <person name="Yang W.-C."/>
            <person name="Schijlen E."/>
            <person name="Repin R."/>
            <person name="Schilthuizen M."/>
            <person name="Schranz E."/>
            <person name="Heidstra R."/>
            <person name="Miyata K."/>
            <person name="Fedorova E."/>
            <person name="Kohlen W."/>
            <person name="Bisseling T."/>
            <person name="Smit S."/>
            <person name="Geurts R."/>
        </authorList>
    </citation>
    <scope>NUCLEOTIDE SEQUENCE [LARGE SCALE GENOMIC DNA]</scope>
    <source>
        <strain evidence="2">cv. WU1-14</strain>
    </source>
</reference>
<evidence type="ECO:0000313" key="1">
    <source>
        <dbReference type="EMBL" id="PON49034.1"/>
    </source>
</evidence>
<sequence length="71" mass="8405">MSEIKTSNKLLLQVRIRDKLYGIMKLENWDGDNDREEQRKIEGKKAKALLLILQSNNSNQWSLWNFDAKKV</sequence>
<comment type="caution">
    <text evidence="1">The sequence shown here is derived from an EMBL/GenBank/DDBJ whole genome shotgun (WGS) entry which is preliminary data.</text>
</comment>
<name>A0A2P5BJR6_PARAD</name>
<dbReference type="OrthoDB" id="10395636at2759"/>
<proteinExistence type="predicted"/>
<accession>A0A2P5BJR6</accession>
<dbReference type="AlphaFoldDB" id="A0A2P5BJR6"/>
<gene>
    <name evidence="1" type="ORF">PanWU01x14_233000</name>
</gene>
<dbReference type="Proteomes" id="UP000237105">
    <property type="component" value="Unassembled WGS sequence"/>
</dbReference>
<dbReference type="EMBL" id="JXTB01000268">
    <property type="protein sequence ID" value="PON49034.1"/>
    <property type="molecule type" value="Genomic_DNA"/>
</dbReference>
<organism evidence="1 2">
    <name type="scientific">Parasponia andersonii</name>
    <name type="common">Sponia andersonii</name>
    <dbReference type="NCBI Taxonomy" id="3476"/>
    <lineage>
        <taxon>Eukaryota</taxon>
        <taxon>Viridiplantae</taxon>
        <taxon>Streptophyta</taxon>
        <taxon>Embryophyta</taxon>
        <taxon>Tracheophyta</taxon>
        <taxon>Spermatophyta</taxon>
        <taxon>Magnoliopsida</taxon>
        <taxon>eudicotyledons</taxon>
        <taxon>Gunneridae</taxon>
        <taxon>Pentapetalae</taxon>
        <taxon>rosids</taxon>
        <taxon>fabids</taxon>
        <taxon>Rosales</taxon>
        <taxon>Cannabaceae</taxon>
        <taxon>Parasponia</taxon>
    </lineage>
</organism>
<keyword evidence="2" id="KW-1185">Reference proteome</keyword>